<feature type="domain" description="DUF7330" evidence="3">
    <location>
        <begin position="322"/>
        <end position="445"/>
    </location>
</feature>
<keyword evidence="2" id="KW-0472">Membrane</keyword>
<sequence>MILSDDTPTSPLKSPGQALDASDGQQPPSYGAAVNQPGRSTPYPASAQPYDSAGYSYQHVVQPPLHYPELVPPQRESAAKRFWKAFLVAILIWALVTMLFGSIFDISVRKHGHEWLDDAQDDLPAGVSVDRCVGVQVQKNSIYPSPDTAYAAFEFPVSSEALLVVARGSLSNGRFRVTGGAGSRSSTLAKLEVSVRFYRMDVLSKAKICTIQRKDGEVGVAILTPRWSPDWGHESKLYFDIKLSFPGSSGSARGLNVKRLETDLPNFSHDIDHSLENVYFEDIVLKGNNGYILAESLAARNAKIITGNAPITLMTIAAENIDVETSNGAINGHYIANGSLKLETSNSPIKVDVDLSAPIRKIGELYLRTSNSHITADVNFHSFDKDTGKDSDFTLDAKSSNGGMSLNVKDMPLDSRLSMNAKTSNGVVNVWLPPMYEGSFDLRTSFPMSPTVYVEEKDDPWRKGRSRKMERWSNTNRESTGDVYWGEKKDGKSSLTVRTSNAPVTLYL</sequence>
<name>A0A9P7USI7_9AGAR</name>
<organism evidence="4 5">
    <name type="scientific">Marasmius oreades</name>
    <name type="common">fairy-ring Marasmius</name>
    <dbReference type="NCBI Taxonomy" id="181124"/>
    <lineage>
        <taxon>Eukaryota</taxon>
        <taxon>Fungi</taxon>
        <taxon>Dikarya</taxon>
        <taxon>Basidiomycota</taxon>
        <taxon>Agaricomycotina</taxon>
        <taxon>Agaricomycetes</taxon>
        <taxon>Agaricomycetidae</taxon>
        <taxon>Agaricales</taxon>
        <taxon>Marasmiineae</taxon>
        <taxon>Marasmiaceae</taxon>
        <taxon>Marasmius</taxon>
    </lineage>
</organism>
<evidence type="ECO:0000313" key="5">
    <source>
        <dbReference type="Proteomes" id="UP001049176"/>
    </source>
</evidence>
<gene>
    <name evidence="4" type="ORF">E1B28_010267</name>
</gene>
<evidence type="ECO:0000259" key="3">
    <source>
        <dbReference type="Pfam" id="PF24016"/>
    </source>
</evidence>
<feature type="compositionally biased region" description="Polar residues" evidence="1">
    <location>
        <begin position="1"/>
        <end position="12"/>
    </location>
</feature>
<dbReference type="Proteomes" id="UP001049176">
    <property type="component" value="Chromosome 6"/>
</dbReference>
<comment type="caution">
    <text evidence="4">The sequence shown here is derived from an EMBL/GenBank/DDBJ whole genome shotgun (WGS) entry which is preliminary data.</text>
</comment>
<accession>A0A9P7USI7</accession>
<protein>
    <recommendedName>
        <fullName evidence="3">DUF7330 domain-containing protein</fullName>
    </recommendedName>
</protein>
<dbReference type="EMBL" id="CM032186">
    <property type="protein sequence ID" value="KAG7091216.1"/>
    <property type="molecule type" value="Genomic_DNA"/>
</dbReference>
<dbReference type="InterPro" id="IPR055754">
    <property type="entry name" value="DUF7330"/>
</dbReference>
<dbReference type="OrthoDB" id="5570013at2759"/>
<dbReference type="AlphaFoldDB" id="A0A9P7USI7"/>
<keyword evidence="2" id="KW-0812">Transmembrane</keyword>
<dbReference type="Pfam" id="PF24016">
    <property type="entry name" value="DUF7330"/>
    <property type="match status" value="1"/>
</dbReference>
<keyword evidence="2" id="KW-1133">Transmembrane helix</keyword>
<feature type="region of interest" description="Disordered" evidence="1">
    <location>
        <begin position="1"/>
        <end position="47"/>
    </location>
</feature>
<feature type="transmembrane region" description="Helical" evidence="2">
    <location>
        <begin position="85"/>
        <end position="104"/>
    </location>
</feature>
<keyword evidence="5" id="KW-1185">Reference proteome</keyword>
<proteinExistence type="predicted"/>
<evidence type="ECO:0000313" key="4">
    <source>
        <dbReference type="EMBL" id="KAG7091216.1"/>
    </source>
</evidence>
<reference evidence="4" key="1">
    <citation type="journal article" date="2021" name="Genome Biol. Evol.">
        <title>The assembled and annotated genome of the fairy-ring fungus Marasmius oreades.</title>
        <authorList>
            <person name="Hiltunen M."/>
            <person name="Ament-Velasquez S.L."/>
            <person name="Johannesson H."/>
        </authorList>
    </citation>
    <scope>NUCLEOTIDE SEQUENCE</scope>
    <source>
        <strain evidence="4">03SP1</strain>
    </source>
</reference>
<evidence type="ECO:0000256" key="2">
    <source>
        <dbReference type="SAM" id="Phobius"/>
    </source>
</evidence>
<dbReference type="RefSeq" id="XP_043007686.1">
    <property type="nucleotide sequence ID" value="XM_043155221.1"/>
</dbReference>
<evidence type="ECO:0000256" key="1">
    <source>
        <dbReference type="SAM" id="MobiDB-lite"/>
    </source>
</evidence>
<dbReference type="KEGG" id="more:E1B28_010267"/>
<dbReference type="GeneID" id="66079343"/>